<dbReference type="OMA" id="PRSYCTI"/>
<organism evidence="9">
    <name type="scientific">Nippostrongylus brasiliensis</name>
    <name type="common">Rat hookworm</name>
    <dbReference type="NCBI Taxonomy" id="27835"/>
    <lineage>
        <taxon>Eukaryota</taxon>
        <taxon>Metazoa</taxon>
        <taxon>Ecdysozoa</taxon>
        <taxon>Nematoda</taxon>
        <taxon>Chromadorea</taxon>
        <taxon>Rhabditida</taxon>
        <taxon>Rhabditina</taxon>
        <taxon>Rhabditomorpha</taxon>
        <taxon>Strongyloidea</taxon>
        <taxon>Heligmosomidae</taxon>
        <taxon>Nippostrongylus</taxon>
    </lineage>
</organism>
<name>A0A0N4YIK4_NIPBR</name>
<dbReference type="InterPro" id="IPR002293">
    <property type="entry name" value="AA/rel_permease1"/>
</dbReference>
<evidence type="ECO:0000256" key="4">
    <source>
        <dbReference type="ARBA" id="ARBA00023136"/>
    </source>
</evidence>
<reference evidence="9" key="1">
    <citation type="submission" date="2017-02" db="UniProtKB">
        <authorList>
            <consortium name="WormBaseParasite"/>
        </authorList>
    </citation>
    <scope>IDENTIFICATION</scope>
</reference>
<evidence type="ECO:0000256" key="2">
    <source>
        <dbReference type="ARBA" id="ARBA00022692"/>
    </source>
</evidence>
<feature type="transmembrane region" description="Helical" evidence="6">
    <location>
        <begin position="348"/>
        <end position="368"/>
    </location>
</feature>
<proteinExistence type="predicted"/>
<keyword evidence="4 6" id="KW-0472">Membrane</keyword>
<dbReference type="GO" id="GO:0015171">
    <property type="term" value="F:amino acid transmembrane transporter activity"/>
    <property type="evidence" value="ECO:0007669"/>
    <property type="project" value="TreeGrafter"/>
</dbReference>
<comment type="subcellular location">
    <subcellularLocation>
        <location evidence="1">Membrane</location>
        <topology evidence="1">Multi-pass membrane protein</topology>
    </subcellularLocation>
</comment>
<dbReference type="GO" id="GO:0005886">
    <property type="term" value="C:plasma membrane"/>
    <property type="evidence" value="ECO:0007669"/>
    <property type="project" value="TreeGrafter"/>
</dbReference>
<sequence>MIFVLMPFSLTTLAGPSTLIAVIVAFLVVLLSSVHLVELSCALPKNCVLYQFAFATLGELPAFCAGWTAALDAVCISTILCKAWSDHVNLLFRRYLKKMMSLPLLHRDSGIWIISEQYDFTALTAALMSVFILCCNLRVVGTVSLCLIVVAVLMTASCTMVGFFHADPQNWIDANFFRFGFEGIQKEGQMGSKTARIQVLRSVCALSCAFAGVDGISYLFDETKNPRRRMPVLLPCLVTFLSLFFFVVIMIFSLSTDVSKLPPKTLVPEMFSVLNVPAARYMLTVSAVCGLSGAVLSSFLPGSRIINALNADRLLPLPADMTRRPVMSVFIFFILVSFGLLIHRNVLLHVVLLTTPLKMLITVCMAFLQHYRVEPVGIPQETSHYKAIRKKRQRVSVNEDNGSVVTSTLTHDDDDDDASETSVDTSVLVHMAVAKKETQRLQRRLEKVGSIPHTFVHTNSELASR</sequence>
<protein>
    <submittedName>
        <fullName evidence="9">AA_permease_C domain-containing protein</fullName>
    </submittedName>
</protein>
<keyword evidence="3 6" id="KW-1133">Transmembrane helix</keyword>
<dbReference type="Proteomes" id="UP000271162">
    <property type="component" value="Unassembled WGS sequence"/>
</dbReference>
<evidence type="ECO:0000313" key="9">
    <source>
        <dbReference type="WBParaSite" id="NBR_0001674801-mRNA-1"/>
    </source>
</evidence>
<feature type="transmembrane region" description="Helical" evidence="6">
    <location>
        <begin position="199"/>
        <end position="220"/>
    </location>
</feature>
<dbReference type="EMBL" id="UYSL01022376">
    <property type="protein sequence ID" value="VDL80344.1"/>
    <property type="molecule type" value="Genomic_DNA"/>
</dbReference>
<gene>
    <name evidence="7" type="ORF">NBR_LOCUS16749</name>
</gene>
<feature type="transmembrane region" description="Helical" evidence="6">
    <location>
        <begin position="60"/>
        <end position="83"/>
    </location>
</feature>
<feature type="transmembrane region" description="Helical" evidence="6">
    <location>
        <begin position="321"/>
        <end position="342"/>
    </location>
</feature>
<dbReference type="Gene3D" id="1.20.1740.10">
    <property type="entry name" value="Amino acid/polyamine transporter I"/>
    <property type="match status" value="1"/>
</dbReference>
<dbReference type="AlphaFoldDB" id="A0A0N4YIK4"/>
<evidence type="ECO:0000256" key="6">
    <source>
        <dbReference type="SAM" id="Phobius"/>
    </source>
</evidence>
<dbReference type="PANTHER" id="PTHR43243:SF20">
    <property type="entry name" value="CATIONIC AMINO ACID TRANSPORTER 3"/>
    <property type="match status" value="1"/>
</dbReference>
<dbReference type="WBParaSite" id="NBR_0001674801-mRNA-1">
    <property type="protein sequence ID" value="NBR_0001674801-mRNA-1"/>
    <property type="gene ID" value="NBR_0001674801"/>
</dbReference>
<evidence type="ECO:0000313" key="7">
    <source>
        <dbReference type="EMBL" id="VDL80344.1"/>
    </source>
</evidence>
<accession>A0A0N4YIK4</accession>
<feature type="transmembrane region" description="Helical" evidence="6">
    <location>
        <begin position="120"/>
        <end position="139"/>
    </location>
</feature>
<evidence type="ECO:0000256" key="3">
    <source>
        <dbReference type="ARBA" id="ARBA00022989"/>
    </source>
</evidence>
<evidence type="ECO:0000256" key="5">
    <source>
        <dbReference type="SAM" id="MobiDB-lite"/>
    </source>
</evidence>
<dbReference type="STRING" id="27835.A0A0N4YIK4"/>
<feature type="transmembrane region" description="Helical" evidence="6">
    <location>
        <begin position="278"/>
        <end position="300"/>
    </location>
</feature>
<feature type="transmembrane region" description="Helical" evidence="6">
    <location>
        <begin position="146"/>
        <end position="166"/>
    </location>
</feature>
<feature type="transmembrane region" description="Helical" evidence="6">
    <location>
        <begin position="232"/>
        <end position="254"/>
    </location>
</feature>
<reference evidence="7 8" key="2">
    <citation type="submission" date="2018-11" db="EMBL/GenBank/DDBJ databases">
        <authorList>
            <consortium name="Pathogen Informatics"/>
        </authorList>
    </citation>
    <scope>NUCLEOTIDE SEQUENCE [LARGE SCALE GENOMIC DNA]</scope>
</reference>
<dbReference type="PANTHER" id="PTHR43243">
    <property type="entry name" value="INNER MEMBRANE TRANSPORTER YGJI-RELATED"/>
    <property type="match status" value="1"/>
</dbReference>
<dbReference type="Pfam" id="PF13520">
    <property type="entry name" value="AA_permease_2"/>
    <property type="match status" value="1"/>
</dbReference>
<feature type="region of interest" description="Disordered" evidence="5">
    <location>
        <begin position="399"/>
        <end position="420"/>
    </location>
</feature>
<keyword evidence="2 6" id="KW-0812">Transmembrane</keyword>
<evidence type="ECO:0000256" key="1">
    <source>
        <dbReference type="ARBA" id="ARBA00004141"/>
    </source>
</evidence>
<evidence type="ECO:0000313" key="8">
    <source>
        <dbReference type="Proteomes" id="UP000271162"/>
    </source>
</evidence>
<keyword evidence="8" id="KW-1185">Reference proteome</keyword>